<reference evidence="1 2" key="1">
    <citation type="submission" date="2019-01" db="EMBL/GenBank/DDBJ databases">
        <title>Sequencing of cultivated peanut Arachis hypogaea provides insights into genome evolution and oil improvement.</title>
        <authorList>
            <person name="Chen X."/>
        </authorList>
    </citation>
    <scope>NUCLEOTIDE SEQUENCE [LARGE SCALE GENOMIC DNA]</scope>
    <source>
        <strain evidence="2">cv. Fuhuasheng</strain>
        <tissue evidence="1">Leaves</tissue>
    </source>
</reference>
<dbReference type="AlphaFoldDB" id="A0A445C134"/>
<gene>
    <name evidence="1" type="ORF">Ahy_A08g040925</name>
</gene>
<sequence length="97" mass="11666">MYVMLNREKGNWILSRFELRPFHPCSTKKSFHYHEYRDLTMHTKCVIKDNDEADIRPNKTYLALTNEEQKKLEDDVPYPKRVIPCVSCSTIEKQFQQ</sequence>
<dbReference type="EMBL" id="SDMP01000008">
    <property type="protein sequence ID" value="RYR44623.1"/>
    <property type="molecule type" value="Genomic_DNA"/>
</dbReference>
<comment type="caution">
    <text evidence="1">The sequence shown here is derived from an EMBL/GenBank/DDBJ whole genome shotgun (WGS) entry which is preliminary data.</text>
</comment>
<proteinExistence type="predicted"/>
<protein>
    <submittedName>
        <fullName evidence="1">Uncharacterized protein</fullName>
    </submittedName>
</protein>
<name>A0A445C134_ARAHY</name>
<evidence type="ECO:0000313" key="2">
    <source>
        <dbReference type="Proteomes" id="UP000289738"/>
    </source>
</evidence>
<evidence type="ECO:0000313" key="1">
    <source>
        <dbReference type="EMBL" id="RYR44623.1"/>
    </source>
</evidence>
<dbReference type="Proteomes" id="UP000289738">
    <property type="component" value="Chromosome A08"/>
</dbReference>
<organism evidence="1 2">
    <name type="scientific">Arachis hypogaea</name>
    <name type="common">Peanut</name>
    <dbReference type="NCBI Taxonomy" id="3818"/>
    <lineage>
        <taxon>Eukaryota</taxon>
        <taxon>Viridiplantae</taxon>
        <taxon>Streptophyta</taxon>
        <taxon>Embryophyta</taxon>
        <taxon>Tracheophyta</taxon>
        <taxon>Spermatophyta</taxon>
        <taxon>Magnoliopsida</taxon>
        <taxon>eudicotyledons</taxon>
        <taxon>Gunneridae</taxon>
        <taxon>Pentapetalae</taxon>
        <taxon>rosids</taxon>
        <taxon>fabids</taxon>
        <taxon>Fabales</taxon>
        <taxon>Fabaceae</taxon>
        <taxon>Papilionoideae</taxon>
        <taxon>50 kb inversion clade</taxon>
        <taxon>dalbergioids sensu lato</taxon>
        <taxon>Dalbergieae</taxon>
        <taxon>Pterocarpus clade</taxon>
        <taxon>Arachis</taxon>
    </lineage>
</organism>
<keyword evidence="2" id="KW-1185">Reference proteome</keyword>
<accession>A0A445C134</accession>